<evidence type="ECO:0000313" key="1">
    <source>
        <dbReference type="EMBL" id="CAF4928714.1"/>
    </source>
</evidence>
<feature type="non-terminal residue" evidence="2">
    <location>
        <position position="19"/>
    </location>
</feature>
<evidence type="ECO:0000313" key="2">
    <source>
        <dbReference type="EMBL" id="CAF5088228.1"/>
    </source>
</evidence>
<proteinExistence type="predicted"/>
<dbReference type="EMBL" id="CAJOBI010242622">
    <property type="protein sequence ID" value="CAF5088228.1"/>
    <property type="molecule type" value="Genomic_DNA"/>
</dbReference>
<organism evidence="2 4">
    <name type="scientific">Rotaria magnacalcarata</name>
    <dbReference type="NCBI Taxonomy" id="392030"/>
    <lineage>
        <taxon>Eukaryota</taxon>
        <taxon>Metazoa</taxon>
        <taxon>Spiralia</taxon>
        <taxon>Gnathifera</taxon>
        <taxon>Rotifera</taxon>
        <taxon>Eurotatoria</taxon>
        <taxon>Bdelloidea</taxon>
        <taxon>Philodinida</taxon>
        <taxon>Philodinidae</taxon>
        <taxon>Rotaria</taxon>
    </lineage>
</organism>
<dbReference type="EMBL" id="CAJOBH010177182">
    <property type="protein sequence ID" value="CAF4928714.1"/>
    <property type="molecule type" value="Genomic_DNA"/>
</dbReference>
<evidence type="ECO:0000313" key="3">
    <source>
        <dbReference type="EMBL" id="CAF5130878.1"/>
    </source>
</evidence>
<protein>
    <submittedName>
        <fullName evidence="2">Uncharacterized protein</fullName>
    </submittedName>
</protein>
<dbReference type="EMBL" id="CAJOBJ010271124">
    <property type="protein sequence ID" value="CAF5130878.1"/>
    <property type="molecule type" value="Genomic_DNA"/>
</dbReference>
<gene>
    <name evidence="1" type="ORF">BYL167_LOCUS53240</name>
    <name evidence="3" type="ORF">GIL414_LOCUS64009</name>
    <name evidence="2" type="ORF">SMN809_LOCUS61090</name>
</gene>
<comment type="caution">
    <text evidence="2">The sequence shown here is derived from an EMBL/GenBank/DDBJ whole genome shotgun (WGS) entry which is preliminary data.</text>
</comment>
<name>A0A8S3EVF6_9BILA</name>
<accession>A0A8S3EVF6</accession>
<evidence type="ECO:0000313" key="4">
    <source>
        <dbReference type="Proteomes" id="UP000676336"/>
    </source>
</evidence>
<dbReference type="AlphaFoldDB" id="A0A8S3EVF6"/>
<dbReference type="Proteomes" id="UP000676336">
    <property type="component" value="Unassembled WGS sequence"/>
</dbReference>
<dbReference type="Proteomes" id="UP000681720">
    <property type="component" value="Unassembled WGS sequence"/>
</dbReference>
<sequence length="19" mass="2137">MDDELTFCTGIDRCSTTDN</sequence>
<reference evidence="2" key="1">
    <citation type="submission" date="2021-02" db="EMBL/GenBank/DDBJ databases">
        <authorList>
            <person name="Nowell W R."/>
        </authorList>
    </citation>
    <scope>NUCLEOTIDE SEQUENCE</scope>
</reference>
<dbReference type="Proteomes" id="UP000681967">
    <property type="component" value="Unassembled WGS sequence"/>
</dbReference>